<dbReference type="EMBL" id="JARAKH010000044">
    <property type="protein sequence ID" value="KAK8378872.1"/>
    <property type="molecule type" value="Genomic_DNA"/>
</dbReference>
<comment type="caution">
    <text evidence="4">The sequence shown here is derived from an EMBL/GenBank/DDBJ whole genome shotgun (WGS) entry which is preliminary data.</text>
</comment>
<organism evidence="4 5">
    <name type="scientific">Scylla paramamosain</name>
    <name type="common">Mud crab</name>
    <dbReference type="NCBI Taxonomy" id="85552"/>
    <lineage>
        <taxon>Eukaryota</taxon>
        <taxon>Metazoa</taxon>
        <taxon>Ecdysozoa</taxon>
        <taxon>Arthropoda</taxon>
        <taxon>Crustacea</taxon>
        <taxon>Multicrustacea</taxon>
        <taxon>Malacostraca</taxon>
        <taxon>Eumalacostraca</taxon>
        <taxon>Eucarida</taxon>
        <taxon>Decapoda</taxon>
        <taxon>Pleocyemata</taxon>
        <taxon>Brachyura</taxon>
        <taxon>Eubrachyura</taxon>
        <taxon>Portunoidea</taxon>
        <taxon>Portunidae</taxon>
        <taxon>Portuninae</taxon>
        <taxon>Scylla</taxon>
    </lineage>
</organism>
<dbReference type="PROSITE" id="PS51406">
    <property type="entry name" value="FIBRINOGEN_C_2"/>
    <property type="match status" value="1"/>
</dbReference>
<feature type="coiled-coil region" evidence="1">
    <location>
        <begin position="125"/>
        <end position="174"/>
    </location>
</feature>
<evidence type="ECO:0000256" key="1">
    <source>
        <dbReference type="SAM" id="Coils"/>
    </source>
</evidence>
<dbReference type="InterPro" id="IPR002181">
    <property type="entry name" value="Fibrinogen_a/b/g_C_dom"/>
</dbReference>
<reference evidence="4 5" key="1">
    <citation type="submission" date="2023-03" db="EMBL/GenBank/DDBJ databases">
        <title>High-quality genome of Scylla paramamosain provides insights in environmental adaptation.</title>
        <authorList>
            <person name="Zhang L."/>
        </authorList>
    </citation>
    <scope>NUCLEOTIDE SEQUENCE [LARGE SCALE GENOMIC DNA]</scope>
    <source>
        <strain evidence="4">LZ_2023a</strain>
        <tissue evidence="4">Muscle</tissue>
    </source>
</reference>
<feature type="region of interest" description="Disordered" evidence="2">
    <location>
        <begin position="1"/>
        <end position="35"/>
    </location>
</feature>
<proteinExistence type="predicted"/>
<dbReference type="SUPFAM" id="SSF56496">
    <property type="entry name" value="Fibrinogen C-terminal domain-like"/>
    <property type="match status" value="1"/>
</dbReference>
<accession>A0AAW0SW10</accession>
<dbReference type="Proteomes" id="UP001487740">
    <property type="component" value="Unassembled WGS sequence"/>
</dbReference>
<dbReference type="Gene3D" id="3.90.215.10">
    <property type="entry name" value="Gamma Fibrinogen, chain A, domain 1"/>
    <property type="match status" value="1"/>
</dbReference>
<evidence type="ECO:0000313" key="4">
    <source>
        <dbReference type="EMBL" id="KAK8378872.1"/>
    </source>
</evidence>
<dbReference type="CDD" id="cd00087">
    <property type="entry name" value="FReD"/>
    <property type="match status" value="1"/>
</dbReference>
<gene>
    <name evidence="4" type="ORF">O3P69_009538</name>
</gene>
<dbReference type="InterPro" id="IPR036056">
    <property type="entry name" value="Fibrinogen-like_C"/>
</dbReference>
<evidence type="ECO:0000259" key="3">
    <source>
        <dbReference type="PROSITE" id="PS51406"/>
    </source>
</evidence>
<dbReference type="NCBIfam" id="NF040941">
    <property type="entry name" value="GGGWT_bact"/>
    <property type="match status" value="1"/>
</dbReference>
<evidence type="ECO:0000256" key="2">
    <source>
        <dbReference type="SAM" id="MobiDB-lite"/>
    </source>
</evidence>
<evidence type="ECO:0000313" key="5">
    <source>
        <dbReference type="Proteomes" id="UP001487740"/>
    </source>
</evidence>
<dbReference type="SMART" id="SM00186">
    <property type="entry name" value="FBG"/>
    <property type="match status" value="1"/>
</dbReference>
<dbReference type="InterPro" id="IPR050373">
    <property type="entry name" value="Fibrinogen_C-term_domain"/>
</dbReference>
<dbReference type="AlphaFoldDB" id="A0AAW0SW10"/>
<feature type="compositionally biased region" description="Acidic residues" evidence="2">
    <location>
        <begin position="1"/>
        <end position="10"/>
    </location>
</feature>
<dbReference type="InterPro" id="IPR014716">
    <property type="entry name" value="Fibrinogen_a/b/g_C_1"/>
</dbReference>
<keyword evidence="5" id="KW-1185">Reference proteome</keyword>
<sequence length="613" mass="69279">MEEEVEEEDKEDLKRSGNLSGRGSEEENRGRAGRVTSDEFCPRVPWRVWRRDWVLQRGFVSCWGVLADVRLASPSPSLRPLSLARTEVPASTAGPRLMMVVPDAEGAARADIQFQTFENGPVSPLRSLENLVRLLQKEVTDIRKEVHTRMDTMKYELTCEIRNLKEALAKEREETNGKVDEVALQMSDVKKKVKRGLRRVGVQNDDIKGELRSQKAELFAVRNSVYDAREEVLDKGNLILRKVNATNGTLVCHITDLRSKLYKINNNLAFISDEHKRMMEVVSSLYGRNGAKNFGASPLPGAGGAETGGECNERLLPGCSYTPLDTHELGLDAVNKTFLNDSLGGIQRVASLGGSPDPDRVEKTWDSEDISPEETLFPTMPEDCNDDKRKYLEYPPMPRDCKDVFDLGFMEDGVYRIQPPGLSSREVYCDHHTAGGGWTVMVARRKLPRHISFNRSWHEYEVGFGDPSKEYWIGLKALHALTSGRPHQLRADMEDWEGNAAWASYSFFSVSGEEDKYRLKVSGYTGTAGDSLRHSHLQMFSTVDSDNDQENWGSCARGRGGGGWWWGRCACTQPTGQYRRGRYQGPERGVTWWHWKDSNYSLKSLVLKFRPLE</sequence>
<dbReference type="GO" id="GO:0005615">
    <property type="term" value="C:extracellular space"/>
    <property type="evidence" value="ECO:0007669"/>
    <property type="project" value="TreeGrafter"/>
</dbReference>
<keyword evidence="1" id="KW-0175">Coiled coil</keyword>
<dbReference type="Pfam" id="PF00147">
    <property type="entry name" value="Fibrinogen_C"/>
    <property type="match status" value="1"/>
</dbReference>
<name>A0AAW0SW10_SCYPA</name>
<feature type="domain" description="Fibrinogen C-terminal" evidence="3">
    <location>
        <begin position="392"/>
        <end position="613"/>
    </location>
</feature>
<dbReference type="PANTHER" id="PTHR19143">
    <property type="entry name" value="FIBRINOGEN/TENASCIN/ANGIOPOEITIN"/>
    <property type="match status" value="1"/>
</dbReference>
<protein>
    <recommendedName>
        <fullName evidence="3">Fibrinogen C-terminal domain-containing protein</fullName>
    </recommendedName>
</protein>
<feature type="compositionally biased region" description="Basic and acidic residues" evidence="2">
    <location>
        <begin position="23"/>
        <end position="35"/>
    </location>
</feature>